<keyword evidence="2" id="KW-1185">Reference proteome</keyword>
<evidence type="ECO:0000313" key="2">
    <source>
        <dbReference type="Proteomes" id="UP000006552"/>
    </source>
</evidence>
<dbReference type="HOGENOM" id="CLU_2217547_0_0_4"/>
<evidence type="ECO:0000313" key="1">
    <source>
        <dbReference type="EMBL" id="CAI09123.1"/>
    </source>
</evidence>
<proteinExistence type="predicted"/>
<dbReference type="EMBL" id="CR555306">
    <property type="protein sequence ID" value="CAI09123.1"/>
    <property type="molecule type" value="Genomic_DNA"/>
</dbReference>
<gene>
    <name evidence="1" type="ORF">ebA5280</name>
</gene>
<protein>
    <submittedName>
        <fullName evidence="1">Uncharacterized protein</fullName>
    </submittedName>
</protein>
<dbReference type="STRING" id="76114.ebA5280"/>
<accession>Q5P0P1</accession>
<name>Q5P0P1_AROAE</name>
<dbReference type="KEGG" id="eba:ebA5280"/>
<sequence length="106" mass="11418">MSPVVPAAILRRLLSTALPRAPNLLLPSRCAALRPCVPFAGRPGSVPRFHDPFGLICLVAMHKIACAGKTSKKNARECSFPVLRLIYVNSGCTGVRTMRNHAGPEK</sequence>
<reference evidence="1 2" key="1">
    <citation type="journal article" date="2005" name="Arch. Microbiol.">
        <title>The genome sequence of an anaerobic aromatic-degrading denitrifying bacterium, strain EbN1.</title>
        <authorList>
            <person name="Rabus R."/>
            <person name="Kube M."/>
            <person name="Heider J."/>
            <person name="Beck A."/>
            <person name="Heitmann K."/>
            <person name="Widdel F."/>
            <person name="Reinhardt R."/>
        </authorList>
    </citation>
    <scope>NUCLEOTIDE SEQUENCE [LARGE SCALE GENOMIC DNA]</scope>
    <source>
        <strain evidence="1 2">EbN1</strain>
    </source>
</reference>
<dbReference type="AlphaFoldDB" id="Q5P0P1"/>
<dbReference type="Proteomes" id="UP000006552">
    <property type="component" value="Chromosome"/>
</dbReference>
<organism evidence="1 2">
    <name type="scientific">Aromatoleum aromaticum (strain DSM 19018 / LMG 30748 / EbN1)</name>
    <name type="common">Azoarcus sp. (strain EbN1)</name>
    <dbReference type="NCBI Taxonomy" id="76114"/>
    <lineage>
        <taxon>Bacteria</taxon>
        <taxon>Pseudomonadati</taxon>
        <taxon>Pseudomonadota</taxon>
        <taxon>Betaproteobacteria</taxon>
        <taxon>Rhodocyclales</taxon>
        <taxon>Rhodocyclaceae</taxon>
        <taxon>Aromatoleum</taxon>
    </lineage>
</organism>